<dbReference type="Proteomes" id="UP000198914">
    <property type="component" value="Unassembled WGS sequence"/>
</dbReference>
<sequence>MTFVLTGRKTFAMFAVGFGTIIAVNLTLAFNAVRTFPGLETSNSYVASQKFDADRAAQEALGWTAVAHLTDDAVTLDLRDRDGAPVTDVTFDATLGRATNVAQDVTPAFVFDGTLWRAPVDVPPGNWDLRLTATGPDGEIFRKRLKLRTGE</sequence>
<dbReference type="OrthoDB" id="1495896at2"/>
<dbReference type="InterPro" id="IPR018037">
    <property type="entry name" value="FixH_proteobacterial"/>
</dbReference>
<dbReference type="InterPro" id="IPR008620">
    <property type="entry name" value="FixH"/>
</dbReference>
<organism evidence="2 3">
    <name type="scientific">Jannaschia faecimaris</name>
    <dbReference type="NCBI Taxonomy" id="1244108"/>
    <lineage>
        <taxon>Bacteria</taxon>
        <taxon>Pseudomonadati</taxon>
        <taxon>Pseudomonadota</taxon>
        <taxon>Alphaproteobacteria</taxon>
        <taxon>Rhodobacterales</taxon>
        <taxon>Roseobacteraceae</taxon>
        <taxon>Jannaschia</taxon>
    </lineage>
</organism>
<evidence type="ECO:0000313" key="3">
    <source>
        <dbReference type="Proteomes" id="UP000198914"/>
    </source>
</evidence>
<dbReference type="EMBL" id="FNPX01000024">
    <property type="protein sequence ID" value="SDZ57724.1"/>
    <property type="molecule type" value="Genomic_DNA"/>
</dbReference>
<protein>
    <submittedName>
        <fullName evidence="2">Nitrogen fixation protein FixH</fullName>
    </submittedName>
</protein>
<reference evidence="3" key="1">
    <citation type="submission" date="2016-10" db="EMBL/GenBank/DDBJ databases">
        <authorList>
            <person name="Varghese N."/>
            <person name="Submissions S."/>
        </authorList>
    </citation>
    <scope>NUCLEOTIDE SEQUENCE [LARGE SCALE GENOMIC DNA]</scope>
    <source>
        <strain evidence="3">DSM 100420</strain>
    </source>
</reference>
<dbReference type="RefSeq" id="WP_092647775.1">
    <property type="nucleotide sequence ID" value="NZ_FNPX01000024.1"/>
</dbReference>
<accession>A0A1H3U5G2</accession>
<evidence type="ECO:0000313" key="2">
    <source>
        <dbReference type="EMBL" id="SDZ57724.1"/>
    </source>
</evidence>
<dbReference type="Pfam" id="PF05751">
    <property type="entry name" value="FixH"/>
    <property type="match status" value="1"/>
</dbReference>
<feature type="transmembrane region" description="Helical" evidence="1">
    <location>
        <begin position="12"/>
        <end position="33"/>
    </location>
</feature>
<evidence type="ECO:0000256" key="1">
    <source>
        <dbReference type="SAM" id="Phobius"/>
    </source>
</evidence>
<keyword evidence="3" id="KW-1185">Reference proteome</keyword>
<dbReference type="AlphaFoldDB" id="A0A1H3U5G2"/>
<keyword evidence="1" id="KW-0812">Transmembrane</keyword>
<proteinExistence type="predicted"/>
<keyword evidence="1" id="KW-0472">Membrane</keyword>
<gene>
    <name evidence="2" type="ORF">SAMN05444004_12415</name>
</gene>
<dbReference type="PIRSF" id="PIRSF011386">
    <property type="entry name" value="FixH"/>
    <property type="match status" value="1"/>
</dbReference>
<keyword evidence="1" id="KW-1133">Transmembrane helix</keyword>
<dbReference type="STRING" id="1244108.SAMN05444004_12415"/>
<name>A0A1H3U5G2_9RHOB</name>